<name>A0A1V9EX11_9BACT</name>
<dbReference type="SUPFAM" id="SSF160574">
    <property type="entry name" value="BT0923-like"/>
    <property type="match status" value="1"/>
</dbReference>
<dbReference type="EMBL" id="LVXG01000012">
    <property type="protein sequence ID" value="OQP50622.1"/>
    <property type="molecule type" value="Genomic_DNA"/>
</dbReference>
<keyword evidence="3" id="KW-1185">Reference proteome</keyword>
<reference evidence="3" key="1">
    <citation type="submission" date="2016-04" db="EMBL/GenBank/DDBJ databases">
        <authorList>
            <person name="Chen L."/>
            <person name="Zhuang W."/>
            <person name="Wang G."/>
        </authorList>
    </citation>
    <scope>NUCLEOTIDE SEQUENCE [LARGE SCALE GENOMIC DNA]</scope>
    <source>
        <strain evidence="3">17621</strain>
    </source>
</reference>
<dbReference type="OrthoDB" id="663611at2"/>
<feature type="chain" id="PRO_5010731638" evidence="1">
    <location>
        <begin position="22"/>
        <end position="168"/>
    </location>
</feature>
<protein>
    <submittedName>
        <fullName evidence="2">Uncharacterized protein</fullName>
    </submittedName>
</protein>
<organism evidence="2 3">
    <name type="scientific">Niastella yeongjuensis</name>
    <dbReference type="NCBI Taxonomy" id="354355"/>
    <lineage>
        <taxon>Bacteria</taxon>
        <taxon>Pseudomonadati</taxon>
        <taxon>Bacteroidota</taxon>
        <taxon>Chitinophagia</taxon>
        <taxon>Chitinophagales</taxon>
        <taxon>Chitinophagaceae</taxon>
        <taxon>Niastella</taxon>
    </lineage>
</organism>
<feature type="signal peptide" evidence="1">
    <location>
        <begin position="1"/>
        <end position="21"/>
    </location>
</feature>
<gene>
    <name evidence="2" type="ORF">A4H97_01930</name>
</gene>
<dbReference type="Proteomes" id="UP000192610">
    <property type="component" value="Unassembled WGS sequence"/>
</dbReference>
<accession>A0A1V9EX11</accession>
<dbReference type="Gene3D" id="3.10.450.360">
    <property type="match status" value="1"/>
</dbReference>
<sequence length="168" mass="19468">MKKIIMATSLSVLALTGCAYSQQGHTLAAASVSSSFKPNSHYLNDVNIRAVRDFVSRYGDATDAAWHRSNDNYIAVFYKDSIQHRVIYTNRGDLSYIMKYYEENRMPRNIRAQVKSTYFDYKIYVVQEIETPEHPAVYIVNLQGDTDWKKVKLCQGEMEIMEEFRKGK</sequence>
<dbReference type="PROSITE" id="PS51257">
    <property type="entry name" value="PROKAR_LIPOPROTEIN"/>
    <property type="match status" value="1"/>
</dbReference>
<evidence type="ECO:0000256" key="1">
    <source>
        <dbReference type="SAM" id="SignalP"/>
    </source>
</evidence>
<proteinExistence type="predicted"/>
<keyword evidence="1" id="KW-0732">Signal</keyword>
<evidence type="ECO:0000313" key="2">
    <source>
        <dbReference type="EMBL" id="OQP50622.1"/>
    </source>
</evidence>
<comment type="caution">
    <text evidence="2">The sequence shown here is derived from an EMBL/GenBank/DDBJ whole genome shotgun (WGS) entry which is preliminary data.</text>
</comment>
<dbReference type="AlphaFoldDB" id="A0A1V9EX11"/>
<dbReference type="RefSeq" id="WP_081198956.1">
    <property type="nucleotide sequence ID" value="NZ_FOCZ01000001.1"/>
</dbReference>
<evidence type="ECO:0000313" key="3">
    <source>
        <dbReference type="Proteomes" id="UP000192610"/>
    </source>
</evidence>